<evidence type="ECO:0000313" key="2">
    <source>
        <dbReference type="EMBL" id="MFD1333334.1"/>
    </source>
</evidence>
<dbReference type="EMBL" id="JBHTMX010000207">
    <property type="protein sequence ID" value="MFD1333334.1"/>
    <property type="molecule type" value="Genomic_DNA"/>
</dbReference>
<reference evidence="3" key="1">
    <citation type="journal article" date="2019" name="Int. J. Syst. Evol. Microbiol.">
        <title>The Global Catalogue of Microorganisms (GCM) 10K type strain sequencing project: providing services to taxonomists for standard genome sequencing and annotation.</title>
        <authorList>
            <consortium name="The Broad Institute Genomics Platform"/>
            <consortium name="The Broad Institute Genome Sequencing Center for Infectious Disease"/>
            <person name="Wu L."/>
            <person name="Ma J."/>
        </authorList>
    </citation>
    <scope>NUCLEOTIDE SEQUENCE [LARGE SCALE GENOMIC DNA]</scope>
    <source>
        <strain evidence="3">CCUG 61696</strain>
    </source>
</reference>
<comment type="caution">
    <text evidence="2">The sequence shown here is derived from an EMBL/GenBank/DDBJ whole genome shotgun (WGS) entry which is preliminary data.</text>
</comment>
<keyword evidence="3" id="KW-1185">Reference proteome</keyword>
<accession>A0ABW3ZAQ2</accession>
<dbReference type="Proteomes" id="UP001597171">
    <property type="component" value="Unassembled WGS sequence"/>
</dbReference>
<proteinExistence type="predicted"/>
<evidence type="ECO:0000256" key="1">
    <source>
        <dbReference type="SAM" id="SignalP"/>
    </source>
</evidence>
<evidence type="ECO:0008006" key="4">
    <source>
        <dbReference type="Google" id="ProtNLM"/>
    </source>
</evidence>
<evidence type="ECO:0000313" key="3">
    <source>
        <dbReference type="Proteomes" id="UP001597171"/>
    </source>
</evidence>
<feature type="signal peptide" evidence="1">
    <location>
        <begin position="1"/>
        <end position="27"/>
    </location>
</feature>
<gene>
    <name evidence="2" type="ORF">ACFQ4O_15150</name>
</gene>
<sequence length="126" mass="13091">MTMTGRRRALACAAAVAIMAAPGAGVAQPGDPSFEGRLRIGGTGILCVKEPCPRIGVTAAGTPGAPRFGRPMFAGPTPPPLVGAKEDLDRVRAAWTIDGCLIVEGRFSRPPRLEVRRVIGACARDD</sequence>
<feature type="chain" id="PRO_5046597380" description="Secreted protein" evidence="1">
    <location>
        <begin position="28"/>
        <end position="126"/>
    </location>
</feature>
<name>A0ABW3ZAQ2_9HYPH</name>
<organism evidence="2 3">
    <name type="scientific">Methylopila musalis</name>
    <dbReference type="NCBI Taxonomy" id="1134781"/>
    <lineage>
        <taxon>Bacteria</taxon>
        <taxon>Pseudomonadati</taxon>
        <taxon>Pseudomonadota</taxon>
        <taxon>Alphaproteobacteria</taxon>
        <taxon>Hyphomicrobiales</taxon>
        <taxon>Methylopilaceae</taxon>
        <taxon>Methylopila</taxon>
    </lineage>
</organism>
<protein>
    <recommendedName>
        <fullName evidence="4">Secreted protein</fullName>
    </recommendedName>
</protein>
<keyword evidence="1" id="KW-0732">Signal</keyword>